<feature type="repeat" description="HEAT" evidence="1">
    <location>
        <begin position="149"/>
        <end position="187"/>
    </location>
</feature>
<dbReference type="VEuPathDB" id="TriTrypDB:ADEAN_000748400"/>
<proteinExistence type="predicted"/>
<dbReference type="Proteomes" id="UP000515908">
    <property type="component" value="Chromosome 15"/>
</dbReference>
<evidence type="ECO:0000256" key="1">
    <source>
        <dbReference type="PROSITE-ProRule" id="PRU00103"/>
    </source>
</evidence>
<keyword evidence="4" id="KW-1185">Reference proteome</keyword>
<protein>
    <recommendedName>
        <fullName evidence="5">Serine/threonine-protein phosphatase 4 regulatory subunit 4</fullName>
    </recommendedName>
</protein>
<dbReference type="InterPro" id="IPR039918">
    <property type="entry name" value="PPP4R4"/>
</dbReference>
<sequence>MWAQDPDIQCSAPESIATFLGLLNHSVSKDLFEVTRTMLTVKMPAVRKAWGVLLLQLLEFISTDLLVQEVIPLAVRKSEHAETQDQRELSCSIFGTACQYLSVENVELLILPRATALCQDTNVGVRQCMCQQLGNIARGLGVEKAKESIAPNLFELLSDEERVVSRCAFSSLLDLVEFFGADYRKEKLFPIIKNFISDPPSEVISLLLVEFGRFLHEIKGDITTEEDAELFADFYYTASMKSNEESRKHCSYNLPAVAASLPIEKFPSYIAPCLDSFATDPNLTVRRPVAAGLHELVPILGNDAYKYMESPVLSLIKDNDRQVRNLLFDNLVKIVDHFRCTMPPSQKRAFFEKMGNALMKLVPEGKSYWYNMKHFLFFVSRYVSEFSEGLIVDQFIPSTLSYMKVGANNLKPECAHVFAILLLRVETPSSCVHIINKINNEFAHSTSCYDRVSFFRIVGELCKYFSRRFVRERLLESSLELQTDKVPIVRLNLARVLVSLSKGLRPQNPGSFEEDFKNMMKRFGEDGIPEVREAAAAGQKAMDKLEKERAKDGKGSCKEDIEDQKREKREQPMLDLAKESDKAERRTKLRNLLKNEREKEVAEMTTTPLRTQLKSASKTKKSAALPPISSSQGKVSSANSSVPSSYVRRRL</sequence>
<name>A0A7G2CJD6_9TRYP</name>
<accession>A0A7G2CJD6</accession>
<dbReference type="SUPFAM" id="SSF48371">
    <property type="entry name" value="ARM repeat"/>
    <property type="match status" value="1"/>
</dbReference>
<feature type="compositionally biased region" description="Low complexity" evidence="2">
    <location>
        <begin position="635"/>
        <end position="651"/>
    </location>
</feature>
<reference evidence="3 4" key="1">
    <citation type="submission" date="2020-08" db="EMBL/GenBank/DDBJ databases">
        <authorList>
            <person name="Newling K."/>
            <person name="Davey J."/>
            <person name="Forrester S."/>
        </authorList>
    </citation>
    <scope>NUCLEOTIDE SEQUENCE [LARGE SCALE GENOMIC DNA]</scope>
    <source>
        <strain evidence="4">Crithidia deanei Carvalho (ATCC PRA-265)</strain>
    </source>
</reference>
<feature type="region of interest" description="Disordered" evidence="2">
    <location>
        <begin position="535"/>
        <end position="651"/>
    </location>
</feature>
<dbReference type="Gene3D" id="1.25.10.10">
    <property type="entry name" value="Leucine-rich Repeat Variant"/>
    <property type="match status" value="1"/>
</dbReference>
<evidence type="ECO:0000313" key="4">
    <source>
        <dbReference type="Proteomes" id="UP000515908"/>
    </source>
</evidence>
<evidence type="ECO:0000256" key="2">
    <source>
        <dbReference type="SAM" id="MobiDB-lite"/>
    </source>
</evidence>
<dbReference type="PANTHER" id="PTHR21467">
    <property type="entry name" value="PROTEIN PHOSPHATASE 4 REGULATORY SUBUNIT 4 PPP4R4"/>
    <property type="match status" value="1"/>
</dbReference>
<dbReference type="EMBL" id="LR877159">
    <property type="protein sequence ID" value="CAD2219970.1"/>
    <property type="molecule type" value="Genomic_DNA"/>
</dbReference>
<feature type="repeat" description="HEAT" evidence="1">
    <location>
        <begin position="110"/>
        <end position="148"/>
    </location>
</feature>
<dbReference type="OrthoDB" id="340346at2759"/>
<organism evidence="3 4">
    <name type="scientific">Angomonas deanei</name>
    <dbReference type="NCBI Taxonomy" id="59799"/>
    <lineage>
        <taxon>Eukaryota</taxon>
        <taxon>Discoba</taxon>
        <taxon>Euglenozoa</taxon>
        <taxon>Kinetoplastea</taxon>
        <taxon>Metakinetoplastina</taxon>
        <taxon>Trypanosomatida</taxon>
        <taxon>Trypanosomatidae</taxon>
        <taxon>Strigomonadinae</taxon>
        <taxon>Angomonas</taxon>
    </lineage>
</organism>
<feature type="compositionally biased region" description="Basic and acidic residues" evidence="2">
    <location>
        <begin position="593"/>
        <end position="602"/>
    </location>
</feature>
<feature type="repeat" description="HEAT" evidence="1">
    <location>
        <begin position="270"/>
        <end position="308"/>
    </location>
</feature>
<dbReference type="PROSITE" id="PS50077">
    <property type="entry name" value="HEAT_REPEAT"/>
    <property type="match status" value="3"/>
</dbReference>
<evidence type="ECO:0008006" key="5">
    <source>
        <dbReference type="Google" id="ProtNLM"/>
    </source>
</evidence>
<feature type="compositionally biased region" description="Basic and acidic residues" evidence="2">
    <location>
        <begin position="541"/>
        <end position="586"/>
    </location>
</feature>
<dbReference type="PANTHER" id="PTHR21467:SF0">
    <property type="entry name" value="SERINE_THREONINE-PROTEIN PHOSPHATASE 4 REGULATORY SUBUNIT 4"/>
    <property type="match status" value="1"/>
</dbReference>
<dbReference type="AlphaFoldDB" id="A0A7G2CJD6"/>
<gene>
    <name evidence="3" type="ORF">ADEAN_000748400</name>
</gene>
<dbReference type="InterPro" id="IPR016024">
    <property type="entry name" value="ARM-type_fold"/>
</dbReference>
<feature type="compositionally biased region" description="Polar residues" evidence="2">
    <location>
        <begin position="604"/>
        <end position="613"/>
    </location>
</feature>
<dbReference type="InterPro" id="IPR021133">
    <property type="entry name" value="HEAT_type_2"/>
</dbReference>
<evidence type="ECO:0000313" key="3">
    <source>
        <dbReference type="EMBL" id="CAD2219970.1"/>
    </source>
</evidence>
<dbReference type="InterPro" id="IPR011989">
    <property type="entry name" value="ARM-like"/>
</dbReference>